<dbReference type="EMBL" id="LR862148">
    <property type="protein sequence ID" value="CAD1830354.1"/>
    <property type="molecule type" value="Genomic_DNA"/>
</dbReference>
<dbReference type="AlphaFoldDB" id="A0A6V7PHS8"/>
<organism evidence="1">
    <name type="scientific">Ananas comosus var. bracteatus</name>
    <name type="common">red pineapple</name>
    <dbReference type="NCBI Taxonomy" id="296719"/>
    <lineage>
        <taxon>Eukaryota</taxon>
        <taxon>Viridiplantae</taxon>
        <taxon>Streptophyta</taxon>
        <taxon>Embryophyta</taxon>
        <taxon>Tracheophyta</taxon>
        <taxon>Spermatophyta</taxon>
        <taxon>Magnoliopsida</taxon>
        <taxon>Liliopsida</taxon>
        <taxon>Poales</taxon>
        <taxon>Bromeliaceae</taxon>
        <taxon>Bromelioideae</taxon>
        <taxon>Ananas</taxon>
    </lineage>
</organism>
<gene>
    <name evidence="1" type="ORF">CB5_LOCUS13565</name>
</gene>
<reference evidence="1" key="1">
    <citation type="submission" date="2020-07" db="EMBL/GenBank/DDBJ databases">
        <authorList>
            <person name="Lin J."/>
        </authorList>
    </citation>
    <scope>NUCLEOTIDE SEQUENCE</scope>
</reference>
<proteinExistence type="predicted"/>
<sequence>MAISDWVFGLVVKLMHTYSSVPLALVGLRYPLEGETCLHVLTPTPIIGDVAGPSGMVRELKSFDIAILAANTLHLPSEDSSHDLSIWRRTNRTSPNNGFSHDSATWQHPYHTYPGMVSVNPGGLIHNRLNHPAAKSSHTLRQWFKPRAVISMSRVHNQPYAVDLEHPSGCYHYTQQPKFNITLGSLHIMT</sequence>
<evidence type="ECO:0000313" key="1">
    <source>
        <dbReference type="EMBL" id="CAD1830354.1"/>
    </source>
</evidence>
<accession>A0A6V7PHS8</accession>
<protein>
    <submittedName>
        <fullName evidence="1">Uncharacterized protein</fullName>
    </submittedName>
</protein>
<name>A0A6V7PHS8_ANACO</name>